<protein>
    <submittedName>
        <fullName evidence="2">Uncharacterized protein</fullName>
    </submittedName>
</protein>
<name>A0ABS3YRR0_9BACT</name>
<evidence type="ECO:0000313" key="3">
    <source>
        <dbReference type="Proteomes" id="UP000677244"/>
    </source>
</evidence>
<dbReference type="Proteomes" id="UP000677244">
    <property type="component" value="Unassembled WGS sequence"/>
</dbReference>
<feature type="transmembrane region" description="Helical" evidence="1">
    <location>
        <begin position="6"/>
        <end position="27"/>
    </location>
</feature>
<keyword evidence="1" id="KW-0812">Transmembrane</keyword>
<evidence type="ECO:0000313" key="2">
    <source>
        <dbReference type="EMBL" id="MBO9199886.1"/>
    </source>
</evidence>
<gene>
    <name evidence="2" type="ORF">J7I42_06395</name>
</gene>
<keyword evidence="1" id="KW-1133">Transmembrane helix</keyword>
<comment type="caution">
    <text evidence="2">The sequence shown here is derived from an EMBL/GenBank/DDBJ whole genome shotgun (WGS) entry which is preliminary data.</text>
</comment>
<reference evidence="2 3" key="1">
    <citation type="submission" date="2021-03" db="EMBL/GenBank/DDBJ databases">
        <title>Assistant Professor.</title>
        <authorList>
            <person name="Huq M.A."/>
        </authorList>
    </citation>
    <scope>NUCLEOTIDE SEQUENCE [LARGE SCALE GENOMIC DNA]</scope>
    <source>
        <strain evidence="2 3">MAH-29</strain>
    </source>
</reference>
<organism evidence="2 3">
    <name type="scientific">Niastella soli</name>
    <dbReference type="NCBI Taxonomy" id="2821487"/>
    <lineage>
        <taxon>Bacteria</taxon>
        <taxon>Pseudomonadati</taxon>
        <taxon>Bacteroidota</taxon>
        <taxon>Chitinophagia</taxon>
        <taxon>Chitinophagales</taxon>
        <taxon>Chitinophagaceae</taxon>
        <taxon>Niastella</taxon>
    </lineage>
</organism>
<dbReference type="RefSeq" id="WP_209137939.1">
    <property type="nucleotide sequence ID" value="NZ_JAGHKO010000001.1"/>
</dbReference>
<proteinExistence type="predicted"/>
<sequence>MRIVPFVNSLLVVCFLAVIASMTIMLTSTGYNDKVSHSCFILHAAAGFLLLARAAFKQDEEGESEEGEQVQ</sequence>
<accession>A0ABS3YRR0</accession>
<feature type="transmembrane region" description="Helical" evidence="1">
    <location>
        <begin position="39"/>
        <end position="56"/>
    </location>
</feature>
<evidence type="ECO:0000256" key="1">
    <source>
        <dbReference type="SAM" id="Phobius"/>
    </source>
</evidence>
<keyword evidence="3" id="KW-1185">Reference proteome</keyword>
<dbReference type="EMBL" id="JAGHKO010000001">
    <property type="protein sequence ID" value="MBO9199886.1"/>
    <property type="molecule type" value="Genomic_DNA"/>
</dbReference>
<keyword evidence="1" id="KW-0472">Membrane</keyword>